<reference evidence="2 3" key="1">
    <citation type="submission" date="2021-01" db="EMBL/GenBank/DDBJ databases">
        <title>Whole genome shotgun sequence of Catellatospora chokoriensis NBRC 107358.</title>
        <authorList>
            <person name="Komaki H."/>
            <person name="Tamura T."/>
        </authorList>
    </citation>
    <scope>NUCLEOTIDE SEQUENCE [LARGE SCALE GENOMIC DNA]</scope>
    <source>
        <strain evidence="2 3">NBRC 107358</strain>
    </source>
</reference>
<dbReference type="EMBL" id="BONG01000005">
    <property type="protein sequence ID" value="GIF87829.1"/>
    <property type="molecule type" value="Genomic_DNA"/>
</dbReference>
<sequence>MNHPPVAADPVADAPATPAAHHEEQRVAWAELFFDLIWVFAITQITTTLAGAHSAGEAARTVLLFLPLWWGWVGTTLVANLAGSRVDRAAGRLVLFGAAGCGLLVSVAIGQAYGDHAILFAVAYAVLRLVLWAVRSGLSGASRRPTLEPFAVALFVSAPLYLAGAVLGGPWQTALWVTAALIELSSPRLLRRSLSELRFETAHLPERFGLVLIIALGETVVATGNQAAAGRLGTAELVALLLAFTLIVLLWWTYFHYGAPAVRHSLEHTPAQSRIVTDVFSYAHLGYVVAIVAVAVGLKKLLAHPLDVPHSLPELLLAPGVALYLWGFCYARWRMFGAATVQRFTAAVSCCAIAAAAVVLPLVATAALLVAVLFALNGFEAWLIRTHRPLPLLRLPGRSSSDAG</sequence>
<evidence type="ECO:0000313" key="2">
    <source>
        <dbReference type="EMBL" id="GIF87829.1"/>
    </source>
</evidence>
<dbReference type="PANTHER" id="PTHR36840:SF1">
    <property type="entry name" value="BLL5714 PROTEIN"/>
    <property type="match status" value="1"/>
</dbReference>
<feature type="transmembrane region" description="Helical" evidence="1">
    <location>
        <begin position="93"/>
        <end position="111"/>
    </location>
</feature>
<evidence type="ECO:0000256" key="1">
    <source>
        <dbReference type="SAM" id="Phobius"/>
    </source>
</evidence>
<feature type="transmembrane region" description="Helical" evidence="1">
    <location>
        <begin position="345"/>
        <end position="376"/>
    </location>
</feature>
<protein>
    <submittedName>
        <fullName evidence="2">Low temperature requirement protein A</fullName>
    </submittedName>
</protein>
<keyword evidence="1" id="KW-0812">Transmembrane</keyword>
<feature type="transmembrane region" description="Helical" evidence="1">
    <location>
        <begin position="117"/>
        <end position="134"/>
    </location>
</feature>
<proteinExistence type="predicted"/>
<keyword evidence="1" id="KW-0472">Membrane</keyword>
<dbReference type="Pfam" id="PF06772">
    <property type="entry name" value="LtrA"/>
    <property type="match status" value="1"/>
</dbReference>
<keyword evidence="1" id="KW-1133">Transmembrane helix</keyword>
<dbReference type="AlphaFoldDB" id="A0A8J3K1P6"/>
<evidence type="ECO:0000313" key="3">
    <source>
        <dbReference type="Proteomes" id="UP000619293"/>
    </source>
</evidence>
<organism evidence="2 3">
    <name type="scientific">Catellatospora chokoriensis</name>
    <dbReference type="NCBI Taxonomy" id="310353"/>
    <lineage>
        <taxon>Bacteria</taxon>
        <taxon>Bacillati</taxon>
        <taxon>Actinomycetota</taxon>
        <taxon>Actinomycetes</taxon>
        <taxon>Micromonosporales</taxon>
        <taxon>Micromonosporaceae</taxon>
        <taxon>Catellatospora</taxon>
    </lineage>
</organism>
<accession>A0A8J3K1P6</accession>
<dbReference type="PANTHER" id="PTHR36840">
    <property type="entry name" value="BLL5714 PROTEIN"/>
    <property type="match status" value="1"/>
</dbReference>
<keyword evidence="3" id="KW-1185">Reference proteome</keyword>
<dbReference type="RefSeq" id="WP_191839385.1">
    <property type="nucleotide sequence ID" value="NZ_BAAALB010000007.1"/>
</dbReference>
<feature type="transmembrane region" description="Helical" evidence="1">
    <location>
        <begin position="316"/>
        <end position="333"/>
    </location>
</feature>
<feature type="transmembrane region" description="Helical" evidence="1">
    <location>
        <begin position="146"/>
        <end position="167"/>
    </location>
</feature>
<feature type="transmembrane region" description="Helical" evidence="1">
    <location>
        <begin position="58"/>
        <end position="81"/>
    </location>
</feature>
<feature type="transmembrane region" description="Helical" evidence="1">
    <location>
        <begin position="275"/>
        <end position="296"/>
    </location>
</feature>
<comment type="caution">
    <text evidence="2">The sequence shown here is derived from an EMBL/GenBank/DDBJ whole genome shotgun (WGS) entry which is preliminary data.</text>
</comment>
<dbReference type="Proteomes" id="UP000619293">
    <property type="component" value="Unassembled WGS sequence"/>
</dbReference>
<gene>
    <name evidence="2" type="ORF">Cch02nite_12730</name>
</gene>
<name>A0A8J3K1P6_9ACTN</name>
<dbReference type="InterPro" id="IPR010640">
    <property type="entry name" value="Low_temperature_requirement_A"/>
</dbReference>
<feature type="transmembrane region" description="Helical" evidence="1">
    <location>
        <begin position="235"/>
        <end position="254"/>
    </location>
</feature>